<evidence type="ECO:0000313" key="4">
    <source>
        <dbReference type="EMBL" id="RUT12048.1"/>
    </source>
</evidence>
<dbReference type="SUPFAM" id="SSF52091">
    <property type="entry name" value="SpoIIaa-like"/>
    <property type="match status" value="1"/>
</dbReference>
<evidence type="ECO:0000259" key="3">
    <source>
        <dbReference type="PROSITE" id="PS50801"/>
    </source>
</evidence>
<proteinExistence type="inferred from homology"/>
<dbReference type="RefSeq" id="WP_015156313.1">
    <property type="nucleotide sequence ID" value="NZ_JAVKZF010000003.1"/>
</dbReference>
<dbReference type="GO" id="GO:0043856">
    <property type="term" value="F:anti-sigma factor antagonist activity"/>
    <property type="evidence" value="ECO:0007669"/>
    <property type="project" value="InterPro"/>
</dbReference>
<dbReference type="PANTHER" id="PTHR33495">
    <property type="entry name" value="ANTI-SIGMA FACTOR ANTAGONIST TM_1081-RELATED-RELATED"/>
    <property type="match status" value="1"/>
</dbReference>
<comment type="caution">
    <text evidence="4">The sequence shown here is derived from an EMBL/GenBank/DDBJ whole genome shotgun (WGS) entry which is preliminary data.</text>
</comment>
<evidence type="ECO:0000256" key="1">
    <source>
        <dbReference type="ARBA" id="ARBA00009013"/>
    </source>
</evidence>
<dbReference type="PROSITE" id="PS50801">
    <property type="entry name" value="STAS"/>
    <property type="match status" value="1"/>
</dbReference>
<dbReference type="InterPro" id="IPR003658">
    <property type="entry name" value="Anti-sigma_ant"/>
</dbReference>
<gene>
    <name evidence="4" type="ORF">DSM107010_26570</name>
</gene>
<reference evidence="4 5" key="1">
    <citation type="journal article" date="2019" name="Genome Biol. Evol.">
        <title>Day and night: Metabolic profiles and evolutionary relationships of six axenic non-marine cyanobacteria.</title>
        <authorList>
            <person name="Will S.E."/>
            <person name="Henke P."/>
            <person name="Boedeker C."/>
            <person name="Huang S."/>
            <person name="Brinkmann H."/>
            <person name="Rohde M."/>
            <person name="Jarek M."/>
            <person name="Friedl T."/>
            <person name="Seufert S."/>
            <person name="Schumacher M."/>
            <person name="Overmann J."/>
            <person name="Neumann-Schaal M."/>
            <person name="Petersen J."/>
        </authorList>
    </citation>
    <scope>NUCLEOTIDE SEQUENCE [LARGE SCALE GENOMIC DNA]</scope>
    <source>
        <strain evidence="4 5">SAG 39.79</strain>
    </source>
</reference>
<sequence length="109" mass="11845">MMQTMTAPRATVIRPNGHFNAANAADFQQYLTAEVTQATHDCVVVNLEQVESMDSAGLMVLVHGLRVAQSLGKSFHLCSVAPSIRIIFELTQLDSVFEILDTPIEVTAA</sequence>
<dbReference type="AlphaFoldDB" id="A0AB37UKW0"/>
<protein>
    <recommendedName>
        <fullName evidence="2">Anti-sigma factor antagonist</fullName>
    </recommendedName>
</protein>
<evidence type="ECO:0000313" key="5">
    <source>
        <dbReference type="Proteomes" id="UP000282574"/>
    </source>
</evidence>
<dbReference type="InterPro" id="IPR036513">
    <property type="entry name" value="STAS_dom_sf"/>
</dbReference>
<dbReference type="CDD" id="cd07043">
    <property type="entry name" value="STAS_anti-anti-sigma_factors"/>
    <property type="match status" value="1"/>
</dbReference>
<dbReference type="Gene3D" id="3.30.750.24">
    <property type="entry name" value="STAS domain"/>
    <property type="match status" value="1"/>
</dbReference>
<dbReference type="Pfam" id="PF01740">
    <property type="entry name" value="STAS"/>
    <property type="match status" value="1"/>
</dbReference>
<dbReference type="Proteomes" id="UP000282574">
    <property type="component" value="Unassembled WGS sequence"/>
</dbReference>
<feature type="domain" description="STAS" evidence="3">
    <location>
        <begin position="1"/>
        <end position="109"/>
    </location>
</feature>
<dbReference type="NCBIfam" id="TIGR00377">
    <property type="entry name" value="ant_ant_sig"/>
    <property type="match status" value="1"/>
</dbReference>
<dbReference type="PANTHER" id="PTHR33495:SF2">
    <property type="entry name" value="ANTI-SIGMA FACTOR ANTAGONIST TM_1081-RELATED"/>
    <property type="match status" value="1"/>
</dbReference>
<name>A0AB37UKW0_9CYAN</name>
<comment type="similarity">
    <text evidence="1 2">Belongs to the anti-sigma-factor antagonist family.</text>
</comment>
<dbReference type="EMBL" id="RSCK01000018">
    <property type="protein sequence ID" value="RUT12048.1"/>
    <property type="molecule type" value="Genomic_DNA"/>
</dbReference>
<accession>A0AB37UKW0</accession>
<dbReference type="InterPro" id="IPR002645">
    <property type="entry name" value="STAS_dom"/>
</dbReference>
<keyword evidence="5" id="KW-1185">Reference proteome</keyword>
<evidence type="ECO:0000256" key="2">
    <source>
        <dbReference type="RuleBase" id="RU003749"/>
    </source>
</evidence>
<organism evidence="4 5">
    <name type="scientific">Chroococcidiopsis cubana SAG 39.79</name>
    <dbReference type="NCBI Taxonomy" id="388085"/>
    <lineage>
        <taxon>Bacteria</taxon>
        <taxon>Bacillati</taxon>
        <taxon>Cyanobacteriota</taxon>
        <taxon>Cyanophyceae</taxon>
        <taxon>Chroococcidiopsidales</taxon>
        <taxon>Chroococcidiopsidaceae</taxon>
        <taxon>Chroococcidiopsis</taxon>
    </lineage>
</organism>